<protein>
    <submittedName>
        <fullName evidence="2">Uncharacterized protein</fullName>
    </submittedName>
</protein>
<dbReference type="AlphaFoldDB" id="A0A163XP90"/>
<dbReference type="RefSeq" id="WP_063183176.1">
    <property type="nucleotide sequence ID" value="NZ_LQRA01000057.1"/>
</dbReference>
<dbReference type="Proteomes" id="UP000076563">
    <property type="component" value="Unassembled WGS sequence"/>
</dbReference>
<sequence>MKILDKSDPRTMFQLKEIHPRLYEYVALLFRENVSFNLQKYDDGAYGIAVGSLEDEHKVEKIAEQHGYADLIQHFPKRKENKIVMNLFGDKKTQALIEELEHELTLNKRELREQEKLVQKLKVIEAKNSKELEEQYQAFLEQPRRPVPSVWGRTNQGDIDWGSVGYLAEVLEKQFSVSNGCYFLLIFYTAYELAEGFNHSDYTELRHKCNALQTRLLALKED</sequence>
<accession>A0A163XP90</accession>
<gene>
    <name evidence="2" type="ORF">AV654_19760</name>
</gene>
<comment type="caution">
    <text evidence="2">The sequence shown here is derived from an EMBL/GenBank/DDBJ whole genome shotgun (WGS) entry which is preliminary data.</text>
</comment>
<feature type="coiled-coil region" evidence="1">
    <location>
        <begin position="97"/>
        <end position="127"/>
    </location>
</feature>
<evidence type="ECO:0000313" key="2">
    <source>
        <dbReference type="EMBL" id="KZE78213.1"/>
    </source>
</evidence>
<reference evidence="3" key="1">
    <citation type="submission" date="2016-01" db="EMBL/GenBank/DDBJ databases">
        <title>Draft genome of Chromobacterium sp. F49.</title>
        <authorList>
            <person name="Hong K.W."/>
        </authorList>
    </citation>
    <scope>NUCLEOTIDE SEQUENCE [LARGE SCALE GENOMIC DNA]</scope>
    <source>
        <strain evidence="3">M63</strain>
    </source>
</reference>
<evidence type="ECO:0000313" key="3">
    <source>
        <dbReference type="Proteomes" id="UP000076563"/>
    </source>
</evidence>
<keyword evidence="3" id="KW-1185">Reference proteome</keyword>
<evidence type="ECO:0000256" key="1">
    <source>
        <dbReference type="SAM" id="Coils"/>
    </source>
</evidence>
<dbReference type="EMBL" id="LQRA01000057">
    <property type="protein sequence ID" value="KZE78213.1"/>
    <property type="molecule type" value="Genomic_DNA"/>
</dbReference>
<organism evidence="2 3">
    <name type="scientific">Paenibacillus elgii</name>
    <dbReference type="NCBI Taxonomy" id="189691"/>
    <lineage>
        <taxon>Bacteria</taxon>
        <taxon>Bacillati</taxon>
        <taxon>Bacillota</taxon>
        <taxon>Bacilli</taxon>
        <taxon>Bacillales</taxon>
        <taxon>Paenibacillaceae</taxon>
        <taxon>Paenibacillus</taxon>
    </lineage>
</organism>
<proteinExistence type="predicted"/>
<name>A0A163XP90_9BACL</name>
<keyword evidence="1" id="KW-0175">Coiled coil</keyword>